<dbReference type="EMBL" id="FIID01000019">
    <property type="protein sequence ID" value="CYW06413.1"/>
    <property type="molecule type" value="Genomic_DNA"/>
</dbReference>
<evidence type="ECO:0000256" key="2">
    <source>
        <dbReference type="ARBA" id="ARBA00009399"/>
    </source>
</evidence>
<dbReference type="Pfam" id="PF04138">
    <property type="entry name" value="GtrA_DPMS_TM"/>
    <property type="match status" value="1"/>
</dbReference>
<evidence type="ECO:0000256" key="5">
    <source>
        <dbReference type="ARBA" id="ARBA00023136"/>
    </source>
</evidence>
<gene>
    <name evidence="8" type="ORF">ERS132370_01673</name>
</gene>
<proteinExistence type="inferred from homology"/>
<comment type="subcellular location">
    <subcellularLocation>
        <location evidence="1">Membrane</location>
        <topology evidence="1">Multi-pass membrane protein</topology>
    </subcellularLocation>
</comment>
<organism evidence="8 9">
    <name type="scientific">Streptococcus suis</name>
    <dbReference type="NCBI Taxonomy" id="1307"/>
    <lineage>
        <taxon>Bacteria</taxon>
        <taxon>Bacillati</taxon>
        <taxon>Bacillota</taxon>
        <taxon>Bacilli</taxon>
        <taxon>Lactobacillales</taxon>
        <taxon>Streptococcaceae</taxon>
        <taxon>Streptococcus</taxon>
    </lineage>
</organism>
<comment type="similarity">
    <text evidence="2">Belongs to the GtrA family.</text>
</comment>
<dbReference type="PANTHER" id="PTHR38459">
    <property type="entry name" value="PROPHAGE BACTOPRENOL-LINKED GLUCOSE TRANSLOCASE HOMOLOG"/>
    <property type="match status" value="1"/>
</dbReference>
<feature type="transmembrane region" description="Helical" evidence="6">
    <location>
        <begin position="80"/>
        <end position="101"/>
    </location>
</feature>
<evidence type="ECO:0000256" key="4">
    <source>
        <dbReference type="ARBA" id="ARBA00022989"/>
    </source>
</evidence>
<feature type="transmembrane region" description="Helical" evidence="6">
    <location>
        <begin position="36"/>
        <end position="59"/>
    </location>
</feature>
<dbReference type="RefSeq" id="WP_024389539.1">
    <property type="nucleotide sequence ID" value="NZ_CEJO01000003.1"/>
</dbReference>
<keyword evidence="4 6" id="KW-1133">Transmembrane helix</keyword>
<evidence type="ECO:0000313" key="8">
    <source>
        <dbReference type="EMBL" id="CYW06413.1"/>
    </source>
</evidence>
<dbReference type="PANTHER" id="PTHR38459:SF5">
    <property type="entry name" value="CELL WALL TEICHOIC ACID GLYCOSYLATION PROTEIN GTCA"/>
    <property type="match status" value="1"/>
</dbReference>
<dbReference type="GO" id="GO:0005886">
    <property type="term" value="C:plasma membrane"/>
    <property type="evidence" value="ECO:0007669"/>
    <property type="project" value="TreeGrafter"/>
</dbReference>
<feature type="transmembrane region" description="Helical" evidence="6">
    <location>
        <begin position="12"/>
        <end position="30"/>
    </location>
</feature>
<name>A0A0Z8UZ65_STRSU</name>
<dbReference type="AlphaFoldDB" id="A0A0Z8UZ65"/>
<dbReference type="GO" id="GO:0000271">
    <property type="term" value="P:polysaccharide biosynthetic process"/>
    <property type="evidence" value="ECO:0007669"/>
    <property type="project" value="InterPro"/>
</dbReference>
<dbReference type="InterPro" id="IPR051401">
    <property type="entry name" value="GtrA_CellWall_Glycosyl"/>
</dbReference>
<sequence>MKKLFYQLINNEVILYLIAGVAATLVYMVTRMGLFLVIPSILLVTLLANAVAILFAFWTNDRFVFKQAREGWPQRLVKFVSARIATLVMDMALAYLLVQAYPHLIGQFVNHDLTLVNAISTLFSQVLVIVVNYFLSKLFIFKNHDHPSNGWFEQGL</sequence>
<evidence type="ECO:0000259" key="7">
    <source>
        <dbReference type="Pfam" id="PF04138"/>
    </source>
</evidence>
<evidence type="ECO:0000256" key="3">
    <source>
        <dbReference type="ARBA" id="ARBA00022692"/>
    </source>
</evidence>
<evidence type="ECO:0000256" key="6">
    <source>
        <dbReference type="SAM" id="Phobius"/>
    </source>
</evidence>
<keyword evidence="3 6" id="KW-0812">Transmembrane</keyword>
<accession>A0A0Z8UZ65</accession>
<evidence type="ECO:0000256" key="1">
    <source>
        <dbReference type="ARBA" id="ARBA00004141"/>
    </source>
</evidence>
<protein>
    <submittedName>
        <fullName evidence="8">GtrA-like protein</fullName>
    </submittedName>
</protein>
<feature type="transmembrane region" description="Helical" evidence="6">
    <location>
        <begin position="113"/>
        <end position="135"/>
    </location>
</feature>
<dbReference type="InterPro" id="IPR007267">
    <property type="entry name" value="GtrA_DPMS_TM"/>
</dbReference>
<reference evidence="8 9" key="1">
    <citation type="submission" date="2016-02" db="EMBL/GenBank/DDBJ databases">
        <authorList>
            <consortium name="Pathogen Informatics"/>
        </authorList>
    </citation>
    <scope>NUCLEOTIDE SEQUENCE [LARGE SCALE GENOMIC DNA]</scope>
    <source>
        <strain evidence="8 9">LSS8</strain>
    </source>
</reference>
<dbReference type="Proteomes" id="UP000072933">
    <property type="component" value="Unassembled WGS sequence"/>
</dbReference>
<feature type="domain" description="GtrA/DPMS transmembrane" evidence="7">
    <location>
        <begin position="16"/>
        <end position="141"/>
    </location>
</feature>
<keyword evidence="5 6" id="KW-0472">Membrane</keyword>
<evidence type="ECO:0000313" key="9">
    <source>
        <dbReference type="Proteomes" id="UP000072933"/>
    </source>
</evidence>